<dbReference type="AlphaFoldDB" id="A0AAD6R0E5"/>
<gene>
    <name evidence="1" type="ORF">NC653_010653</name>
</gene>
<reference evidence="1 2" key="1">
    <citation type="journal article" date="2023" name="Mol. Ecol. Resour.">
        <title>Chromosome-level genome assembly of a triploid poplar Populus alba 'Berolinensis'.</title>
        <authorList>
            <person name="Chen S."/>
            <person name="Yu Y."/>
            <person name="Wang X."/>
            <person name="Wang S."/>
            <person name="Zhang T."/>
            <person name="Zhou Y."/>
            <person name="He R."/>
            <person name="Meng N."/>
            <person name="Wang Y."/>
            <person name="Liu W."/>
            <person name="Liu Z."/>
            <person name="Liu J."/>
            <person name="Guo Q."/>
            <person name="Huang H."/>
            <person name="Sederoff R.R."/>
            <person name="Wang G."/>
            <person name="Qu G."/>
            <person name="Chen S."/>
        </authorList>
    </citation>
    <scope>NUCLEOTIDE SEQUENCE [LARGE SCALE GENOMIC DNA]</scope>
    <source>
        <strain evidence="1">SC-2020</strain>
    </source>
</reference>
<evidence type="ECO:0000313" key="2">
    <source>
        <dbReference type="Proteomes" id="UP001164929"/>
    </source>
</evidence>
<dbReference type="EMBL" id="JAQIZT010000004">
    <property type="protein sequence ID" value="KAJ6999966.1"/>
    <property type="molecule type" value="Genomic_DNA"/>
</dbReference>
<sequence length="68" mass="7858">MIAPSTKFTLLLSSTTDNNPHIKNQFQFFKLDLDLLPYSNAIHNLHFTPINNHRQQPTHQEPVSVFQA</sequence>
<accession>A0AAD6R0E5</accession>
<name>A0AAD6R0E5_9ROSI</name>
<dbReference type="Proteomes" id="UP001164929">
    <property type="component" value="Chromosome 4"/>
</dbReference>
<keyword evidence="2" id="KW-1185">Reference proteome</keyword>
<comment type="caution">
    <text evidence="1">The sequence shown here is derived from an EMBL/GenBank/DDBJ whole genome shotgun (WGS) entry which is preliminary data.</text>
</comment>
<protein>
    <submittedName>
        <fullName evidence="1">Uncharacterized protein</fullName>
    </submittedName>
</protein>
<organism evidence="1 2">
    <name type="scientific">Populus alba x Populus x berolinensis</name>
    <dbReference type="NCBI Taxonomy" id="444605"/>
    <lineage>
        <taxon>Eukaryota</taxon>
        <taxon>Viridiplantae</taxon>
        <taxon>Streptophyta</taxon>
        <taxon>Embryophyta</taxon>
        <taxon>Tracheophyta</taxon>
        <taxon>Spermatophyta</taxon>
        <taxon>Magnoliopsida</taxon>
        <taxon>eudicotyledons</taxon>
        <taxon>Gunneridae</taxon>
        <taxon>Pentapetalae</taxon>
        <taxon>rosids</taxon>
        <taxon>fabids</taxon>
        <taxon>Malpighiales</taxon>
        <taxon>Salicaceae</taxon>
        <taxon>Saliceae</taxon>
        <taxon>Populus</taxon>
    </lineage>
</organism>
<evidence type="ECO:0000313" key="1">
    <source>
        <dbReference type="EMBL" id="KAJ6999966.1"/>
    </source>
</evidence>
<proteinExistence type="predicted"/>